<accession>A0A9N9BWC7</accession>
<organism evidence="4 5">
    <name type="scientific">Paraglomus occultum</name>
    <dbReference type="NCBI Taxonomy" id="144539"/>
    <lineage>
        <taxon>Eukaryota</taxon>
        <taxon>Fungi</taxon>
        <taxon>Fungi incertae sedis</taxon>
        <taxon>Mucoromycota</taxon>
        <taxon>Glomeromycotina</taxon>
        <taxon>Glomeromycetes</taxon>
        <taxon>Paraglomerales</taxon>
        <taxon>Paraglomeraceae</taxon>
        <taxon>Paraglomus</taxon>
    </lineage>
</organism>
<dbReference type="InterPro" id="IPR016130">
    <property type="entry name" value="Tyr_Pase_AS"/>
</dbReference>
<dbReference type="PANTHER" id="PTHR19134">
    <property type="entry name" value="RECEPTOR-TYPE TYROSINE-PROTEIN PHOSPHATASE"/>
    <property type="match status" value="1"/>
</dbReference>
<dbReference type="CDD" id="cd18533">
    <property type="entry name" value="PTP_fungal"/>
    <property type="match status" value="1"/>
</dbReference>
<dbReference type="InterPro" id="IPR000242">
    <property type="entry name" value="PTP_cat"/>
</dbReference>
<dbReference type="Gene3D" id="3.90.190.10">
    <property type="entry name" value="Protein tyrosine phosphatase superfamily"/>
    <property type="match status" value="1"/>
</dbReference>
<dbReference type="SMART" id="SM00404">
    <property type="entry name" value="PTPc_motif"/>
    <property type="match status" value="1"/>
</dbReference>
<dbReference type="InterPro" id="IPR029021">
    <property type="entry name" value="Prot-tyrosine_phosphatase-like"/>
</dbReference>
<comment type="caution">
    <text evidence="4">The sequence shown here is derived from an EMBL/GenBank/DDBJ whole genome shotgun (WGS) entry which is preliminary data.</text>
</comment>
<dbReference type="InterPro" id="IPR050348">
    <property type="entry name" value="Protein-Tyr_Phosphatase"/>
</dbReference>
<dbReference type="SUPFAM" id="SSF52799">
    <property type="entry name" value="(Phosphotyrosine protein) phosphatases II"/>
    <property type="match status" value="1"/>
</dbReference>
<evidence type="ECO:0000259" key="2">
    <source>
        <dbReference type="PROSITE" id="PS50055"/>
    </source>
</evidence>
<evidence type="ECO:0000256" key="1">
    <source>
        <dbReference type="ARBA" id="ARBA00009649"/>
    </source>
</evidence>
<sequence>MSANTNPSRRQIPRFLIDVQNADPQLLQKKFRKLESEESERSKQANDTASRFSLTIANSKAAGPYNRYMDIMPYNQTRVKLLSGKTDYINASYLDAPGKIRRYIAAQGPLSKTIDDFWLMIWEQNCGVVVMLTQEREKNMPKCARYWPEKDKSLNFDDIGMTVTLESEGLDPSISSIVRSITLTRKEDDNNEQSLKTRRVTQLHFMGWADHGVPDSPDALLQLISKTNELQQLHADENNARTQPDAVGPVVVHCSAGVGRTGTFCTVDSAMALLPIMDDDSMDLVFHIIGFFREQRMRMVQTLRQYQFCYMTLLRKFMLDGISE</sequence>
<comment type="similarity">
    <text evidence="1">Belongs to the protein-tyrosine phosphatase family. Non-receptor class subfamily.</text>
</comment>
<dbReference type="EMBL" id="CAJVPJ010001160">
    <property type="protein sequence ID" value="CAG8578867.1"/>
    <property type="molecule type" value="Genomic_DNA"/>
</dbReference>
<dbReference type="PROSITE" id="PS00383">
    <property type="entry name" value="TYR_PHOSPHATASE_1"/>
    <property type="match status" value="1"/>
</dbReference>
<dbReference type="InterPro" id="IPR000387">
    <property type="entry name" value="Tyr_Pase_dom"/>
</dbReference>
<evidence type="ECO:0000313" key="5">
    <source>
        <dbReference type="Proteomes" id="UP000789572"/>
    </source>
</evidence>
<dbReference type="PROSITE" id="PS50056">
    <property type="entry name" value="TYR_PHOSPHATASE_2"/>
    <property type="match status" value="1"/>
</dbReference>
<dbReference type="PROSITE" id="PS50055">
    <property type="entry name" value="TYR_PHOSPHATASE_PTP"/>
    <property type="match status" value="1"/>
</dbReference>
<reference evidence="4" key="1">
    <citation type="submission" date="2021-06" db="EMBL/GenBank/DDBJ databases">
        <authorList>
            <person name="Kallberg Y."/>
            <person name="Tangrot J."/>
            <person name="Rosling A."/>
        </authorList>
    </citation>
    <scope>NUCLEOTIDE SEQUENCE</scope>
    <source>
        <strain evidence="4">IA702</strain>
    </source>
</reference>
<evidence type="ECO:0000259" key="3">
    <source>
        <dbReference type="PROSITE" id="PS50056"/>
    </source>
</evidence>
<dbReference type="AlphaFoldDB" id="A0A9N9BWC7"/>
<dbReference type="InterPro" id="IPR003595">
    <property type="entry name" value="Tyr_Pase_cat"/>
</dbReference>
<feature type="domain" description="Tyrosine specific protein phosphatases" evidence="3">
    <location>
        <begin position="221"/>
        <end position="307"/>
    </location>
</feature>
<dbReference type="SMART" id="SM00194">
    <property type="entry name" value="PTPc"/>
    <property type="match status" value="1"/>
</dbReference>
<dbReference type="GO" id="GO:0004725">
    <property type="term" value="F:protein tyrosine phosphatase activity"/>
    <property type="evidence" value="ECO:0007669"/>
    <property type="project" value="InterPro"/>
</dbReference>
<protein>
    <submittedName>
        <fullName evidence="4">6525_t:CDS:1</fullName>
    </submittedName>
</protein>
<name>A0A9N9BWC7_9GLOM</name>
<keyword evidence="5" id="KW-1185">Reference proteome</keyword>
<dbReference type="Proteomes" id="UP000789572">
    <property type="component" value="Unassembled WGS sequence"/>
</dbReference>
<feature type="domain" description="Tyrosine-protein phosphatase" evidence="2">
    <location>
        <begin position="27"/>
        <end position="316"/>
    </location>
</feature>
<evidence type="ECO:0000313" key="4">
    <source>
        <dbReference type="EMBL" id="CAG8578867.1"/>
    </source>
</evidence>
<dbReference type="PRINTS" id="PR00700">
    <property type="entry name" value="PRTYPHPHTASE"/>
</dbReference>
<gene>
    <name evidence="4" type="ORF">POCULU_LOCUS6384</name>
</gene>
<dbReference type="Pfam" id="PF00102">
    <property type="entry name" value="Y_phosphatase"/>
    <property type="match status" value="1"/>
</dbReference>
<dbReference type="OrthoDB" id="10253954at2759"/>
<proteinExistence type="inferred from homology"/>
<dbReference type="PANTHER" id="PTHR19134:SF449">
    <property type="entry name" value="TYROSINE-PROTEIN PHOSPHATASE 1"/>
    <property type="match status" value="1"/>
</dbReference>